<evidence type="ECO:0000256" key="9">
    <source>
        <dbReference type="SAM" id="Phobius"/>
    </source>
</evidence>
<dbReference type="NCBIfam" id="TIGR03500">
    <property type="entry name" value="FliO_TIGR"/>
    <property type="match status" value="1"/>
</dbReference>
<gene>
    <name evidence="10" type="ORF">MNBD_GAMMA05-683</name>
</gene>
<dbReference type="GO" id="GO:0044781">
    <property type="term" value="P:bacterial-type flagellum organization"/>
    <property type="evidence" value="ECO:0007669"/>
    <property type="project" value="InterPro"/>
</dbReference>
<sequence>MFPLQVLSAEEKTLQSIKTDPMSGGYLLQLIFGLVVVIICIVALSWVAKRMQRLQSSSDGSLKIIDGINMSARERVVLLQAGGKQILVGVAPGRVNMLHVFDESIVDINNESMGKNADSFSEKLSAMISSSLKNNALSNNEQGER</sequence>
<dbReference type="PANTHER" id="PTHR38766">
    <property type="entry name" value="FLAGELLAR PROTEIN FLIO"/>
    <property type="match status" value="1"/>
</dbReference>
<name>A0A3B0WI59_9ZZZZ</name>
<reference evidence="10" key="1">
    <citation type="submission" date="2018-06" db="EMBL/GenBank/DDBJ databases">
        <authorList>
            <person name="Zhirakovskaya E."/>
        </authorList>
    </citation>
    <scope>NUCLEOTIDE SEQUENCE</scope>
</reference>
<evidence type="ECO:0000256" key="3">
    <source>
        <dbReference type="ARBA" id="ARBA00022475"/>
    </source>
</evidence>
<dbReference type="InterPro" id="IPR022781">
    <property type="entry name" value="Flagellar_biosynth_FliO"/>
</dbReference>
<proteinExistence type="inferred from homology"/>
<keyword evidence="6 9" id="KW-0472">Membrane</keyword>
<keyword evidence="5 9" id="KW-1133">Transmembrane helix</keyword>
<comment type="similarity">
    <text evidence="8">Belongs to the FliO/MopB family.</text>
</comment>
<keyword evidence="4 9" id="KW-0812">Transmembrane</keyword>
<evidence type="ECO:0008006" key="11">
    <source>
        <dbReference type="Google" id="ProtNLM"/>
    </source>
</evidence>
<evidence type="ECO:0000256" key="4">
    <source>
        <dbReference type="ARBA" id="ARBA00022692"/>
    </source>
</evidence>
<comment type="subcellular location">
    <subcellularLocation>
        <location evidence="1">Bacterial flagellum basal body</location>
    </subcellularLocation>
    <subcellularLocation>
        <location evidence="2">Cell membrane</location>
    </subcellularLocation>
</comment>
<evidence type="ECO:0000256" key="6">
    <source>
        <dbReference type="ARBA" id="ARBA00023136"/>
    </source>
</evidence>
<evidence type="ECO:0000256" key="7">
    <source>
        <dbReference type="ARBA" id="ARBA00023143"/>
    </source>
</evidence>
<dbReference type="InterPro" id="IPR052205">
    <property type="entry name" value="FliO/MopB"/>
</dbReference>
<keyword evidence="3" id="KW-1003">Cell membrane</keyword>
<evidence type="ECO:0000256" key="5">
    <source>
        <dbReference type="ARBA" id="ARBA00022989"/>
    </source>
</evidence>
<dbReference type="PANTHER" id="PTHR38766:SF1">
    <property type="entry name" value="FLAGELLAR PROTEIN FLIO"/>
    <property type="match status" value="1"/>
</dbReference>
<feature type="transmembrane region" description="Helical" evidence="9">
    <location>
        <begin position="26"/>
        <end position="48"/>
    </location>
</feature>
<organism evidence="10">
    <name type="scientific">hydrothermal vent metagenome</name>
    <dbReference type="NCBI Taxonomy" id="652676"/>
    <lineage>
        <taxon>unclassified sequences</taxon>
        <taxon>metagenomes</taxon>
        <taxon>ecological metagenomes</taxon>
    </lineage>
</organism>
<evidence type="ECO:0000313" key="10">
    <source>
        <dbReference type="EMBL" id="VAW52170.1"/>
    </source>
</evidence>
<evidence type="ECO:0000256" key="2">
    <source>
        <dbReference type="ARBA" id="ARBA00004236"/>
    </source>
</evidence>
<dbReference type="GO" id="GO:0005886">
    <property type="term" value="C:plasma membrane"/>
    <property type="evidence" value="ECO:0007669"/>
    <property type="project" value="UniProtKB-SubCell"/>
</dbReference>
<keyword evidence="7" id="KW-0975">Bacterial flagellum</keyword>
<dbReference type="AlphaFoldDB" id="A0A3B0WI59"/>
<dbReference type="EMBL" id="UOFE01000024">
    <property type="protein sequence ID" value="VAW52170.1"/>
    <property type="molecule type" value="Genomic_DNA"/>
</dbReference>
<protein>
    <recommendedName>
        <fullName evidence="11">Flagellar protein</fullName>
    </recommendedName>
</protein>
<dbReference type="Pfam" id="PF04347">
    <property type="entry name" value="FliO"/>
    <property type="match status" value="1"/>
</dbReference>
<dbReference type="GO" id="GO:0009425">
    <property type="term" value="C:bacterial-type flagellum basal body"/>
    <property type="evidence" value="ECO:0007669"/>
    <property type="project" value="UniProtKB-SubCell"/>
</dbReference>
<accession>A0A3B0WI59</accession>
<evidence type="ECO:0000256" key="1">
    <source>
        <dbReference type="ARBA" id="ARBA00004117"/>
    </source>
</evidence>
<evidence type="ECO:0000256" key="8">
    <source>
        <dbReference type="ARBA" id="ARBA00037937"/>
    </source>
</evidence>